<feature type="compositionally biased region" description="Polar residues" evidence="1">
    <location>
        <begin position="672"/>
        <end position="684"/>
    </location>
</feature>
<keyword evidence="2" id="KW-0812">Transmembrane</keyword>
<feature type="region of interest" description="Disordered" evidence="1">
    <location>
        <begin position="664"/>
        <end position="788"/>
    </location>
</feature>
<dbReference type="PROSITE" id="PS51450">
    <property type="entry name" value="LRR"/>
    <property type="match status" value="1"/>
</dbReference>
<feature type="compositionally biased region" description="Basic and acidic residues" evidence="1">
    <location>
        <begin position="907"/>
        <end position="925"/>
    </location>
</feature>
<dbReference type="SUPFAM" id="SSF81321">
    <property type="entry name" value="Family A G protein-coupled receptor-like"/>
    <property type="match status" value="1"/>
</dbReference>
<dbReference type="SUPFAM" id="SSF52047">
    <property type="entry name" value="RNI-like"/>
    <property type="match status" value="1"/>
</dbReference>
<protein>
    <submittedName>
        <fullName evidence="3">Uncharacterized protein</fullName>
    </submittedName>
</protein>
<dbReference type="PANTHER" id="PTHR46984:SF1">
    <property type="entry name" value="LEUCINE-RICH REPEAT-CONTAINING PROTEIN 71"/>
    <property type="match status" value="1"/>
</dbReference>
<name>A0A813M788_9BILA</name>
<feature type="transmembrane region" description="Helical" evidence="2">
    <location>
        <begin position="269"/>
        <end position="289"/>
    </location>
</feature>
<evidence type="ECO:0000313" key="4">
    <source>
        <dbReference type="Proteomes" id="UP000663879"/>
    </source>
</evidence>
<feature type="region of interest" description="Disordered" evidence="1">
    <location>
        <begin position="425"/>
        <end position="446"/>
    </location>
</feature>
<feature type="transmembrane region" description="Helical" evidence="2">
    <location>
        <begin position="30"/>
        <end position="51"/>
    </location>
</feature>
<dbReference type="AlphaFoldDB" id="A0A813M788"/>
<feature type="transmembrane region" description="Helical" evidence="2">
    <location>
        <begin position="63"/>
        <end position="84"/>
    </location>
</feature>
<comment type="caution">
    <text evidence="3">The sequence shown here is derived from an EMBL/GenBank/DDBJ whole genome shotgun (WGS) entry which is preliminary data.</text>
</comment>
<evidence type="ECO:0000256" key="1">
    <source>
        <dbReference type="SAM" id="MobiDB-lite"/>
    </source>
</evidence>
<dbReference type="OrthoDB" id="120976at2759"/>
<feature type="transmembrane region" description="Helical" evidence="2">
    <location>
        <begin position="185"/>
        <end position="213"/>
    </location>
</feature>
<feature type="region of interest" description="Disordered" evidence="1">
    <location>
        <begin position="321"/>
        <end position="345"/>
    </location>
</feature>
<feature type="transmembrane region" description="Helical" evidence="2">
    <location>
        <begin position="138"/>
        <end position="165"/>
    </location>
</feature>
<dbReference type="Gene3D" id="1.20.1070.10">
    <property type="entry name" value="Rhodopsin 7-helix transmembrane proteins"/>
    <property type="match status" value="1"/>
</dbReference>
<sequence>MNNISNTTPIVVNSLQIEISSFIINIGYPFMLTPISSIGFLLNIFPLITFARLQKSGNIYRFFLIKTLSESMILLIGAVILYGVCSNCSAYQTLGAIVFRMVFSGYLNAVLATLNGFCEIMIAVDRILIIRNISLNAIWYLIASLLAFIISFSLPIPLLFANYIKEISESKYSLTNTNFGASISYTFYLASVFIFINSFLFVTLTISNVVLLIEFKKYLAKKRGMTSIGKNNLKDTSKSEESNLTNISKKAILNNNTNKSSKGRLTKMVLILSVLFMASRLINSISTILSNIDRVNKSKNPINLIFRNSFTHVNFDVMAEHSAPRKSKTNKKDRSSKLGDRSQTNISNIDLSEERLLNEPYQCTGRLFDDFQILCKQNQISYIPPIIQRPKRPTSPVLIDLKNDKTKGKRLATISTIDSQSEQVLSVPDNKHKSNSTFTEQDENKDSDIEALPKTYILIKDRFEYFKPKIHVELEHPDKSETVTELFIKGWKIELAIMKVLQQALPCADKLTHINLWNCGLTEETFDIFCEFLPTCKNLKNVSFDGNSLVEESFDKLIASDSVIQHLSLRNCKITDIGAEKLGRELGTIRNQNTKLLSLNLSGNSITDNGAIEIARGLRTNRTLLVLNLSGNQIGDLGACKLAETLSRFKMTHEEIVRRRTMKRERLLRDLSPQSRKTNQNTERPPSIAHKSPKDLFKNKKEPSGVIRDRSKSKDIQIKESATDKQTTKTKSAAQKDSVTASGQKRDKSKEVNPKENPVNTQDKNSGKTSKLKGSKLKAKDSENDSEGLLRSISKLSTVQSNLTNESDPLMDETEGVDGELLLIGNRTLLSLNLSRNRITLIGLKEFLSCVQLQISMALFNRAASYTGLLKINLTKNDFSATDENFIKLMDLMRTRDPIANKASESLADRDTSSVISKEGRETTRSKSSKIRF</sequence>
<dbReference type="Pfam" id="PF13516">
    <property type="entry name" value="LRR_6"/>
    <property type="match status" value="4"/>
</dbReference>
<dbReference type="Proteomes" id="UP000663879">
    <property type="component" value="Unassembled WGS sequence"/>
</dbReference>
<dbReference type="InterPro" id="IPR032675">
    <property type="entry name" value="LRR_dom_sf"/>
</dbReference>
<feature type="transmembrane region" description="Helical" evidence="2">
    <location>
        <begin position="96"/>
        <end position="117"/>
    </location>
</feature>
<evidence type="ECO:0000256" key="2">
    <source>
        <dbReference type="SAM" id="Phobius"/>
    </source>
</evidence>
<dbReference type="SMART" id="SM00368">
    <property type="entry name" value="LRR_RI"/>
    <property type="match status" value="5"/>
</dbReference>
<feature type="compositionally biased region" description="Basic and acidic residues" evidence="1">
    <location>
        <begin position="692"/>
        <end position="727"/>
    </location>
</feature>
<feature type="compositionally biased region" description="Low complexity" evidence="1">
    <location>
        <begin position="729"/>
        <end position="738"/>
    </location>
</feature>
<dbReference type="EMBL" id="CAJNOC010000096">
    <property type="protein sequence ID" value="CAF0714616.1"/>
    <property type="molecule type" value="Genomic_DNA"/>
</dbReference>
<feature type="compositionally biased region" description="Basic and acidic residues" evidence="1">
    <location>
        <begin position="330"/>
        <end position="340"/>
    </location>
</feature>
<keyword evidence="2" id="KW-0472">Membrane</keyword>
<keyword evidence="2" id="KW-1133">Transmembrane helix</keyword>
<feature type="compositionally biased region" description="Basic and acidic residues" evidence="1">
    <location>
        <begin position="744"/>
        <end position="754"/>
    </location>
</feature>
<proteinExistence type="predicted"/>
<dbReference type="InterPro" id="IPR053040">
    <property type="entry name" value="LRR-containing_protein_71"/>
</dbReference>
<keyword evidence="4" id="KW-1185">Reference proteome</keyword>
<reference evidence="3" key="1">
    <citation type="submission" date="2021-02" db="EMBL/GenBank/DDBJ databases">
        <authorList>
            <person name="Nowell W R."/>
        </authorList>
    </citation>
    <scope>NUCLEOTIDE SEQUENCE</scope>
    <source>
        <strain evidence="3">Ploen Becks lab</strain>
    </source>
</reference>
<dbReference type="PANTHER" id="PTHR46984">
    <property type="entry name" value="LEUCINE-RICH REPEAT-CONTAINING PROTEIN 71"/>
    <property type="match status" value="1"/>
</dbReference>
<evidence type="ECO:0000313" key="3">
    <source>
        <dbReference type="EMBL" id="CAF0714616.1"/>
    </source>
</evidence>
<gene>
    <name evidence="3" type="ORF">OXX778_LOCUS1490</name>
</gene>
<dbReference type="Gene3D" id="3.80.10.10">
    <property type="entry name" value="Ribonuclease Inhibitor"/>
    <property type="match status" value="1"/>
</dbReference>
<organism evidence="3 4">
    <name type="scientific">Brachionus calyciflorus</name>
    <dbReference type="NCBI Taxonomy" id="104777"/>
    <lineage>
        <taxon>Eukaryota</taxon>
        <taxon>Metazoa</taxon>
        <taxon>Spiralia</taxon>
        <taxon>Gnathifera</taxon>
        <taxon>Rotifera</taxon>
        <taxon>Eurotatoria</taxon>
        <taxon>Monogononta</taxon>
        <taxon>Pseudotrocha</taxon>
        <taxon>Ploima</taxon>
        <taxon>Brachionidae</taxon>
        <taxon>Brachionus</taxon>
    </lineage>
</organism>
<dbReference type="InterPro" id="IPR001611">
    <property type="entry name" value="Leu-rich_rpt"/>
</dbReference>
<feature type="region of interest" description="Disordered" evidence="1">
    <location>
        <begin position="903"/>
        <end position="933"/>
    </location>
</feature>
<accession>A0A813M788</accession>